<dbReference type="VEuPathDB" id="AmoebaDB:NF0043130"/>
<dbReference type="RefSeq" id="XP_044556492.1">
    <property type="nucleotide sequence ID" value="XM_044714017.1"/>
</dbReference>
<dbReference type="VEuPathDB" id="AmoebaDB:FDP41_009999"/>
<dbReference type="GeneID" id="68117214"/>
<reference evidence="2 3" key="1">
    <citation type="journal article" date="2019" name="Sci. Rep.">
        <title>Nanopore sequencing improves the draft genome of the human pathogenic amoeba Naegleria fowleri.</title>
        <authorList>
            <person name="Liechti N."/>
            <person name="Schurch N."/>
            <person name="Bruggmann R."/>
            <person name="Wittwer M."/>
        </authorList>
    </citation>
    <scope>NUCLEOTIDE SEQUENCE [LARGE SCALE GENOMIC DNA]</scope>
    <source>
        <strain evidence="2 3">ATCC 30894</strain>
    </source>
</reference>
<evidence type="ECO:0000313" key="3">
    <source>
        <dbReference type="Proteomes" id="UP000444721"/>
    </source>
</evidence>
<protein>
    <recommendedName>
        <fullName evidence="1">Complex 1 LYR protein domain-containing protein</fullName>
    </recommendedName>
</protein>
<gene>
    <name evidence="2" type="ORF">FDP41_009999</name>
</gene>
<proteinExistence type="predicted"/>
<dbReference type="OrthoDB" id="10252184at2759"/>
<dbReference type="AlphaFoldDB" id="A0A6A5BAI0"/>
<comment type="caution">
    <text evidence="2">The sequence shown here is derived from an EMBL/GenBank/DDBJ whole genome shotgun (WGS) entry which is preliminary data.</text>
</comment>
<dbReference type="Pfam" id="PF05347">
    <property type="entry name" value="Complex1_LYR"/>
    <property type="match status" value="1"/>
</dbReference>
<sequence>MLKQSSLIPSPQKRENLIQEIRSNFRKYKPLNNEEMIEELWKKALDKYGYICMITPKRVHTEAQNISAKTQYVKVGGEWKDLNQVTADVIQKQDKAVHSNWGRGNLDPDQVKRHEYLVRRQHFMEGPLAGYKPIYERNWLADD</sequence>
<name>A0A6A5BAI0_NAEFO</name>
<dbReference type="VEuPathDB" id="AmoebaDB:NfTy_081750"/>
<dbReference type="Proteomes" id="UP000444721">
    <property type="component" value="Unassembled WGS sequence"/>
</dbReference>
<dbReference type="InterPro" id="IPR008011">
    <property type="entry name" value="Complex1_LYR_dom"/>
</dbReference>
<dbReference type="EMBL" id="VFQX01000074">
    <property type="protein sequence ID" value="KAF0971776.1"/>
    <property type="molecule type" value="Genomic_DNA"/>
</dbReference>
<accession>A0A6A5BAI0</accession>
<evidence type="ECO:0000313" key="2">
    <source>
        <dbReference type="EMBL" id="KAF0971776.1"/>
    </source>
</evidence>
<keyword evidence="3" id="KW-1185">Reference proteome</keyword>
<feature type="domain" description="Complex 1 LYR protein" evidence="1">
    <location>
        <begin position="1"/>
        <end position="46"/>
    </location>
</feature>
<evidence type="ECO:0000259" key="1">
    <source>
        <dbReference type="Pfam" id="PF05347"/>
    </source>
</evidence>
<dbReference type="OMA" id="PIYERNW"/>
<organism evidence="2 3">
    <name type="scientific">Naegleria fowleri</name>
    <name type="common">Brain eating amoeba</name>
    <dbReference type="NCBI Taxonomy" id="5763"/>
    <lineage>
        <taxon>Eukaryota</taxon>
        <taxon>Discoba</taxon>
        <taxon>Heterolobosea</taxon>
        <taxon>Tetramitia</taxon>
        <taxon>Eutetramitia</taxon>
        <taxon>Vahlkampfiidae</taxon>
        <taxon>Naegleria</taxon>
    </lineage>
</organism>